<sequence length="462" mass="51846">MIPTFEKALSLLEGRLLTYHEVVHTLKEYQLNQHLSELLERADKQPAILTKPTMCCQRCNNQVLDRFEQLTADKHYCLNCLNMGRILQGEYLYSLRERISNAPQKSASELLTWQGQLSAEQARAANDLINSLADPQHPHSIIAVTGAGKTEMIFPVIAKVLAAGGRVAIASPRIDVCRELYPRLQTAFAYTDSCLLYGGTDTPYDSVPLIVSTTHQLLRFAEAFDLLIVDEVDAFPYAGDESLHFAVKRAVKAEGKLVYLTATPDKTLEKAMRKKEITSTTLPARYHGFPLPEPVYYWLGDWRKAIRKQQNNSKLARLLKEFSQIQGVKLIFMPNIYLAECLFAWLQTLLPQQSLACVHSKDPDRKIKVQAVREGTVELLISTTILERGVTFTNCHVCIVGAESKLFSRAALVQMSGRVGRKQDFPTGTLIYAHEGVSLAMASARKQIKLMNQQARARGLIK</sequence>
<evidence type="ECO:0000259" key="4">
    <source>
        <dbReference type="PROSITE" id="PS51192"/>
    </source>
</evidence>
<dbReference type="RefSeq" id="WP_153832376.1">
    <property type="nucleotide sequence ID" value="NZ_WJQS01000005.1"/>
</dbReference>
<dbReference type="AlphaFoldDB" id="A0A6I2GJE4"/>
<dbReference type="GO" id="GO:0006310">
    <property type="term" value="P:DNA recombination"/>
    <property type="evidence" value="ECO:0007669"/>
    <property type="project" value="TreeGrafter"/>
</dbReference>
<dbReference type="SUPFAM" id="SSF52540">
    <property type="entry name" value="P-loop containing nucleoside triphosphate hydrolases"/>
    <property type="match status" value="1"/>
</dbReference>
<evidence type="ECO:0000259" key="5">
    <source>
        <dbReference type="PROSITE" id="PS51194"/>
    </source>
</evidence>
<organism evidence="6 8">
    <name type="scientific">Fundicoccus ignavus</name>
    <dbReference type="NCBI Taxonomy" id="2664442"/>
    <lineage>
        <taxon>Bacteria</taxon>
        <taxon>Bacillati</taxon>
        <taxon>Bacillota</taxon>
        <taxon>Bacilli</taxon>
        <taxon>Lactobacillales</taxon>
        <taxon>Aerococcaceae</taxon>
        <taxon>Fundicoccus</taxon>
    </lineage>
</organism>
<dbReference type="SMART" id="SM00487">
    <property type="entry name" value="DEXDc"/>
    <property type="match status" value="1"/>
</dbReference>
<dbReference type="Proteomes" id="UP000440066">
    <property type="component" value="Unassembled WGS sequence"/>
</dbReference>
<dbReference type="Gene3D" id="3.40.50.300">
    <property type="entry name" value="P-loop containing nucleotide triphosphate hydrolases"/>
    <property type="match status" value="2"/>
</dbReference>
<dbReference type="PROSITE" id="PS51194">
    <property type="entry name" value="HELICASE_CTER"/>
    <property type="match status" value="1"/>
</dbReference>
<accession>A0A6I2GJE4</accession>
<dbReference type="GO" id="GO:0003677">
    <property type="term" value="F:DNA binding"/>
    <property type="evidence" value="ECO:0007669"/>
    <property type="project" value="UniProtKB-KW"/>
</dbReference>
<keyword evidence="8" id="KW-1185">Reference proteome</keyword>
<keyword evidence="6" id="KW-0378">Hydrolase</keyword>
<keyword evidence="2" id="KW-0067">ATP-binding</keyword>
<evidence type="ECO:0000313" key="9">
    <source>
        <dbReference type="Proteomes" id="UP000440066"/>
    </source>
</evidence>
<evidence type="ECO:0000256" key="2">
    <source>
        <dbReference type="ARBA" id="ARBA00022840"/>
    </source>
</evidence>
<evidence type="ECO:0000313" key="7">
    <source>
        <dbReference type="EMBL" id="MRJ47294.1"/>
    </source>
</evidence>
<dbReference type="PANTHER" id="PTHR30580">
    <property type="entry name" value="PRIMOSOMAL PROTEIN N"/>
    <property type="match status" value="1"/>
</dbReference>
<dbReference type="InterPro" id="IPR014001">
    <property type="entry name" value="Helicase_ATP-bd"/>
</dbReference>
<reference evidence="7 9" key="1">
    <citation type="submission" date="2019-11" db="EMBL/GenBank/DDBJ databases">
        <title>Characterisation of Fundicoccus ignavus gen. nov. sp. nov., a novel genus of the family Aerococcaceae from bulk tank milk.</title>
        <authorList>
            <person name="Siebert A."/>
            <person name="Huptas C."/>
            <person name="Wenning M."/>
            <person name="Scherer S."/>
            <person name="Doll E.V."/>
        </authorList>
    </citation>
    <scope>NUCLEOTIDE SEQUENCE [LARGE SCALE GENOMIC DNA]</scope>
    <source>
        <strain evidence="7 9">DSM 109652</strain>
    </source>
</reference>
<feature type="domain" description="Helicase C-terminal" evidence="5">
    <location>
        <begin position="317"/>
        <end position="462"/>
    </location>
</feature>
<dbReference type="GO" id="GO:0006270">
    <property type="term" value="P:DNA replication initiation"/>
    <property type="evidence" value="ECO:0007669"/>
    <property type="project" value="TreeGrafter"/>
</dbReference>
<dbReference type="EMBL" id="WJQT01000008">
    <property type="protein sequence ID" value="MRJ47294.1"/>
    <property type="molecule type" value="Genomic_DNA"/>
</dbReference>
<gene>
    <name evidence="7" type="ORF">GF867_06935</name>
    <name evidence="6" type="ORF">GIY09_06970</name>
</gene>
<keyword evidence="6" id="KW-0347">Helicase</keyword>
<dbReference type="EMBL" id="WJQS01000005">
    <property type="protein sequence ID" value="MRI85621.1"/>
    <property type="molecule type" value="Genomic_DNA"/>
</dbReference>
<keyword evidence="1" id="KW-0547">Nucleotide-binding</keyword>
<dbReference type="SMART" id="SM00490">
    <property type="entry name" value="HELICc"/>
    <property type="match status" value="1"/>
</dbReference>
<dbReference type="Pfam" id="PF00270">
    <property type="entry name" value="DEAD"/>
    <property type="match status" value="1"/>
</dbReference>
<feature type="domain" description="Helicase ATP-binding" evidence="4">
    <location>
        <begin position="130"/>
        <end position="282"/>
    </location>
</feature>
<dbReference type="Proteomes" id="UP000430975">
    <property type="component" value="Unassembled WGS sequence"/>
</dbReference>
<dbReference type="GO" id="GO:0043138">
    <property type="term" value="F:3'-5' DNA helicase activity"/>
    <property type="evidence" value="ECO:0007669"/>
    <property type="project" value="TreeGrafter"/>
</dbReference>
<dbReference type="InterPro" id="IPR001650">
    <property type="entry name" value="Helicase_C-like"/>
</dbReference>
<evidence type="ECO:0000256" key="1">
    <source>
        <dbReference type="ARBA" id="ARBA00022741"/>
    </source>
</evidence>
<dbReference type="GO" id="GO:0006302">
    <property type="term" value="P:double-strand break repair"/>
    <property type="evidence" value="ECO:0007669"/>
    <property type="project" value="TreeGrafter"/>
</dbReference>
<dbReference type="InterPro" id="IPR011545">
    <property type="entry name" value="DEAD/DEAH_box_helicase_dom"/>
</dbReference>
<dbReference type="PROSITE" id="PS51192">
    <property type="entry name" value="HELICASE_ATP_BIND_1"/>
    <property type="match status" value="1"/>
</dbReference>
<keyword evidence="3" id="KW-0238">DNA-binding</keyword>
<evidence type="ECO:0000313" key="8">
    <source>
        <dbReference type="Proteomes" id="UP000430975"/>
    </source>
</evidence>
<evidence type="ECO:0000256" key="3">
    <source>
        <dbReference type="ARBA" id="ARBA00023125"/>
    </source>
</evidence>
<dbReference type="Pfam" id="PF00271">
    <property type="entry name" value="Helicase_C"/>
    <property type="match status" value="1"/>
</dbReference>
<dbReference type="InterPro" id="IPR027417">
    <property type="entry name" value="P-loop_NTPase"/>
</dbReference>
<proteinExistence type="predicted"/>
<comment type="caution">
    <text evidence="6">The sequence shown here is derived from an EMBL/GenBank/DDBJ whole genome shotgun (WGS) entry which is preliminary data.</text>
</comment>
<dbReference type="PANTHER" id="PTHR30580:SF1">
    <property type="entry name" value="COMF OPERON PROTEIN 1"/>
    <property type="match status" value="1"/>
</dbReference>
<protein>
    <submittedName>
        <fullName evidence="6">DEAD/DEAH box helicase</fullName>
    </submittedName>
</protein>
<dbReference type="GO" id="GO:0005524">
    <property type="term" value="F:ATP binding"/>
    <property type="evidence" value="ECO:0007669"/>
    <property type="project" value="UniProtKB-KW"/>
</dbReference>
<evidence type="ECO:0000313" key="6">
    <source>
        <dbReference type="EMBL" id="MRI85621.1"/>
    </source>
</evidence>
<reference evidence="6 8" key="2">
    <citation type="submission" date="2019-11" db="EMBL/GenBank/DDBJ databases">
        <title>Characterisation of Fundicoccus ignavus gen. nov. sp. nov., a novel genus of the family Aerococcaceae isolated from bulk tank milk.</title>
        <authorList>
            <person name="Siebert A."/>
            <person name="Huptas C."/>
            <person name="Wenning M."/>
            <person name="Scherer S."/>
            <person name="Doll E.V."/>
        </authorList>
    </citation>
    <scope>NUCLEOTIDE SEQUENCE [LARGE SCALE GENOMIC DNA]</scope>
    <source>
        <strain evidence="6 8">WS4759</strain>
    </source>
</reference>
<name>A0A6I2GJE4_9LACT</name>